<dbReference type="RefSeq" id="XP_072859596.1">
    <property type="nucleotide sequence ID" value="XM_073003495.1"/>
</dbReference>
<dbReference type="RefSeq" id="XP_072859595.1">
    <property type="nucleotide sequence ID" value="XM_073003494.1"/>
</dbReference>
<dbReference type="InterPro" id="IPR015095">
    <property type="entry name" value="AlkB_hom8_N"/>
</dbReference>
<dbReference type="Proteomes" id="UP001652642">
    <property type="component" value="Chromosome 6"/>
</dbReference>
<keyword evidence="5 6" id="KW-0255">Endonuclease</keyword>
<evidence type="ECO:0000259" key="3">
    <source>
        <dbReference type="Pfam" id="PF09004"/>
    </source>
</evidence>
<evidence type="ECO:0000313" key="5">
    <source>
        <dbReference type="RefSeq" id="XP_072859594.1"/>
    </source>
</evidence>
<organism evidence="4 5">
    <name type="scientific">Pogona vitticeps</name>
    <name type="common">central bearded dragon</name>
    <dbReference type="NCBI Taxonomy" id="103695"/>
    <lineage>
        <taxon>Eukaryota</taxon>
        <taxon>Metazoa</taxon>
        <taxon>Chordata</taxon>
        <taxon>Craniata</taxon>
        <taxon>Vertebrata</taxon>
        <taxon>Euteleostomi</taxon>
        <taxon>Lepidosauria</taxon>
        <taxon>Squamata</taxon>
        <taxon>Bifurcata</taxon>
        <taxon>Unidentata</taxon>
        <taxon>Episquamata</taxon>
        <taxon>Toxicofera</taxon>
        <taxon>Iguania</taxon>
        <taxon>Acrodonta</taxon>
        <taxon>Agamidae</taxon>
        <taxon>Amphibolurinae</taxon>
        <taxon>Pogona</taxon>
    </lineage>
</organism>
<dbReference type="SUPFAM" id="SSF88723">
    <property type="entry name" value="PIN domain-like"/>
    <property type="match status" value="1"/>
</dbReference>
<dbReference type="RefSeq" id="XP_072859594.1">
    <property type="nucleotide sequence ID" value="XM_073003493.1"/>
</dbReference>
<dbReference type="InterPro" id="IPR006085">
    <property type="entry name" value="XPG_DNA_repair_N"/>
</dbReference>
<reference evidence="5 6" key="1">
    <citation type="submission" date="2025-05" db="UniProtKB">
        <authorList>
            <consortium name="RefSeq"/>
        </authorList>
    </citation>
    <scope>IDENTIFICATION</scope>
</reference>
<dbReference type="Pfam" id="PF00752">
    <property type="entry name" value="XPG_N"/>
    <property type="match status" value="1"/>
</dbReference>
<dbReference type="GeneID" id="110086134"/>
<comment type="similarity">
    <text evidence="1">Belongs to the asteroid family.</text>
</comment>
<dbReference type="PANTHER" id="PTHR15665">
    <property type="entry name" value="ASTEROID PROTEIN"/>
    <property type="match status" value="1"/>
</dbReference>
<feature type="domain" description="XPG N-terminal" evidence="2">
    <location>
        <begin position="1"/>
        <end position="97"/>
    </location>
</feature>
<feature type="domain" description="Alkylated DNA repair protein AlkB homologue 8 N-terminal" evidence="3">
    <location>
        <begin position="609"/>
        <end position="650"/>
    </location>
</feature>
<dbReference type="GO" id="GO:0004519">
    <property type="term" value="F:endonuclease activity"/>
    <property type="evidence" value="ECO:0007669"/>
    <property type="project" value="UniProtKB-KW"/>
</dbReference>
<dbReference type="InterPro" id="IPR026832">
    <property type="entry name" value="Asteroid"/>
</dbReference>
<keyword evidence="5 6" id="KW-0378">Hydrolase</keyword>
<evidence type="ECO:0000256" key="1">
    <source>
        <dbReference type="ARBA" id="ARBA00007398"/>
    </source>
</evidence>
<keyword evidence="5 6" id="KW-0540">Nuclease</keyword>
<sequence length="755" mass="86598">MGIQGLTSYIGEHNEFFIDLQLRNTDVVIDGNNLYHRLYFDSNLDMRHGGDYDSFTNIVHKFFETLAACNIQPYVVLDGGCDASDKKLTTLKERAREKIQAAYSLSCGGGGNVLPLLIREVFKQILVKLQVPFVQSFSEADREIVSLANHLSCPVLTLDSDFCIFDLKAGYCPLNYFQWHNLCKCKDSQDCYIPAKRFSLERFCNHFNNMNKSLLPLFAVMNGNDYINLLAIEMFFSKVHLPVGSSRQKSRKHIRIQGLLNWLSRFADPAEAIENVLNYVKNHEKEETRQLLSSFMEEYEPSSVNLQDFFQNGVYEPEEAKNLELPQWVLAGLAKGLLAPFVSDALVLRRSILHVQVENMQRCSAHATALPVRQVIYGLLLNTSQSLPNTFLRKQPISTPVFQEFDRIQKALKKSFLQAAVLSGNFCGNQYSLAILNKISLADRIQLLFNTLGVTANILEPIPCLLQLPIAVTCYWIRYSEPRVKLQHMKALLLGVVFGELEKILHNPDSEVLHAEVNKIVHEQFCKWKEKKSQKASLELDTAHIFCQWQCCLQMGLYLNQLLCNPLPEPELSWRKRNVHLPLYINGEEVERVGSFKFLGTYISEDLSWNINGNMLMKKAQKRLYFLRMLGKLNLSQHLLLSYYRSTIESVLTYGILAWFGSSSVADKKALQRTIKIAQNIIGLQLPTLDDIFTSRCLRKSHSILRDSSHPAYNFFELLPSGRRYRTIKTRTTRFLHSFYPRAIIAINNELKDHQ</sequence>
<evidence type="ECO:0000313" key="4">
    <source>
        <dbReference type="Proteomes" id="UP001652642"/>
    </source>
</evidence>
<evidence type="ECO:0000259" key="2">
    <source>
        <dbReference type="Pfam" id="PF00752"/>
    </source>
</evidence>
<dbReference type="PANTHER" id="PTHR15665:SF1">
    <property type="entry name" value="PROTEIN ASTEROID HOMOLOG 1"/>
    <property type="match status" value="1"/>
</dbReference>
<proteinExistence type="inferred from homology"/>
<dbReference type="Pfam" id="PF09004">
    <property type="entry name" value="ALKBH8_N"/>
    <property type="match status" value="1"/>
</dbReference>
<protein>
    <submittedName>
        <fullName evidence="5 6">Single-strand DNA endonuclease ASTE1 isoform X1</fullName>
    </submittedName>
</protein>
<dbReference type="Gene3D" id="3.40.50.1010">
    <property type="entry name" value="5'-nuclease"/>
    <property type="match status" value="1"/>
</dbReference>
<gene>
    <name evidence="5 6 7" type="primary">ASTE1</name>
</gene>
<name>A0ABM5GPL7_9SAUR</name>
<keyword evidence="4" id="KW-1185">Reference proteome</keyword>
<dbReference type="InterPro" id="IPR029060">
    <property type="entry name" value="PIN-like_dom_sf"/>
</dbReference>
<evidence type="ECO:0000313" key="7">
    <source>
        <dbReference type="RefSeq" id="XP_072859596.1"/>
    </source>
</evidence>
<accession>A0ABM5GPL7</accession>
<evidence type="ECO:0000313" key="6">
    <source>
        <dbReference type="RefSeq" id="XP_072859595.1"/>
    </source>
</evidence>